<proteinExistence type="predicted"/>
<gene>
    <name evidence="3" type="ORF">JIR001_26890</name>
</gene>
<reference evidence="3" key="2">
    <citation type="journal article" date="2021" name="Microbiol. Resour. Announc.">
        <title>Complete Genome Sequence of Polycladomyces abyssicola JIR-001T, Isolated from Hemipelagic Sediment in Deep Seawater.</title>
        <authorList>
            <person name="Tsubouchi T."/>
            <person name="Kaneko Y."/>
        </authorList>
    </citation>
    <scope>NUCLEOTIDE SEQUENCE</scope>
    <source>
        <strain evidence="3">JIR-001</strain>
    </source>
</reference>
<evidence type="ECO:0000256" key="2">
    <source>
        <dbReference type="SAM" id="SignalP"/>
    </source>
</evidence>
<protein>
    <submittedName>
        <fullName evidence="3">Uncharacterized protein</fullName>
    </submittedName>
</protein>
<evidence type="ECO:0000256" key="1">
    <source>
        <dbReference type="SAM" id="MobiDB-lite"/>
    </source>
</evidence>
<evidence type="ECO:0000313" key="4">
    <source>
        <dbReference type="Proteomes" id="UP000677436"/>
    </source>
</evidence>
<keyword evidence="2" id="KW-0732">Signal</keyword>
<organism evidence="3 4">
    <name type="scientific">Polycladomyces abyssicola</name>
    <dbReference type="NCBI Taxonomy" id="1125966"/>
    <lineage>
        <taxon>Bacteria</taxon>
        <taxon>Bacillati</taxon>
        <taxon>Bacillota</taxon>
        <taxon>Bacilli</taxon>
        <taxon>Bacillales</taxon>
        <taxon>Thermoactinomycetaceae</taxon>
        <taxon>Polycladomyces</taxon>
    </lineage>
</organism>
<feature type="chain" id="PRO_5038999592" evidence="2">
    <location>
        <begin position="27"/>
        <end position="259"/>
    </location>
</feature>
<dbReference type="AlphaFoldDB" id="A0A8D5ZPZ1"/>
<dbReference type="Proteomes" id="UP000677436">
    <property type="component" value="Chromosome"/>
</dbReference>
<reference evidence="3" key="1">
    <citation type="journal article" date="2013" name="Int. J. Syst. Evol. Microbiol.">
        <title>Polycladomyces abyssicola gen. nov., sp. nov., a thermophilic filamentous bacterium isolated from hemipelagic sediment.</title>
        <authorList>
            <person name="Tsubouchi T."/>
            <person name="Shimane Y."/>
            <person name="Mori K."/>
            <person name="Usui K."/>
            <person name="Hiraki T."/>
            <person name="Tame A."/>
            <person name="Uematsu K."/>
            <person name="Maruyama T."/>
            <person name="Hatada Y."/>
        </authorList>
    </citation>
    <scope>NUCLEOTIDE SEQUENCE</scope>
    <source>
        <strain evidence="3">JIR-001</strain>
    </source>
</reference>
<dbReference type="EMBL" id="AP024601">
    <property type="protein sequence ID" value="BCU82906.1"/>
    <property type="molecule type" value="Genomic_DNA"/>
</dbReference>
<feature type="region of interest" description="Disordered" evidence="1">
    <location>
        <begin position="203"/>
        <end position="259"/>
    </location>
</feature>
<accession>A0A8D5ZPZ1</accession>
<feature type="signal peptide" evidence="2">
    <location>
        <begin position="1"/>
        <end position="26"/>
    </location>
</feature>
<sequence length="259" mass="28422">MRLSRWKIALGVGIAAILTAATPTLAKWSDEIVLPNMADYNIFGLTSDMVQRTNGMLTDTEKLASEVNKANSTLDGLKRQDQLLAQQVSTNQSIQHELDQQLAGNVRARELMNAILTRERQTALLTTQVAVSGGQLTDQMVQVVQHLGKVADNTGQVAHTSGSLNNRLDLLLAELDQSIHNFRYVALVPQAIDYLKKQLGIDLPDPRNDEPPPSKPLVDPKPVEDIIKRVIPKPPSEPDDPSTSLRDGLKDLLPLPLLP</sequence>
<dbReference type="KEGG" id="pabs:JIR001_26890"/>
<dbReference type="RefSeq" id="WP_212773193.1">
    <property type="nucleotide sequence ID" value="NZ_AP024601.1"/>
</dbReference>
<name>A0A8D5ZPZ1_9BACL</name>
<evidence type="ECO:0000313" key="3">
    <source>
        <dbReference type="EMBL" id="BCU82906.1"/>
    </source>
</evidence>
<keyword evidence="4" id="KW-1185">Reference proteome</keyword>